<evidence type="ECO:0000256" key="1">
    <source>
        <dbReference type="SAM" id="MobiDB-lite"/>
    </source>
</evidence>
<name>A0A1B0BCV5_9MUSC</name>
<dbReference type="EnsemblMetazoa" id="GPPI026016-RA">
    <property type="protein sequence ID" value="GPPI026016-PA"/>
    <property type="gene ID" value="GPPI026016"/>
</dbReference>
<feature type="compositionally biased region" description="Pro residues" evidence="1">
    <location>
        <begin position="36"/>
        <end position="48"/>
    </location>
</feature>
<dbReference type="VEuPathDB" id="VectorBase:GPPI026016"/>
<protein>
    <submittedName>
        <fullName evidence="2">Uncharacterized protein</fullName>
    </submittedName>
</protein>
<sequence>MHRLYKPSYDGIIPPLVHKGNYDLLPKSRGVKRTPTPTPTPAPTPTPTSPRHTPYCSILMKFSHAHIELEKAVDAVWAADIMINGLIPQTPSLQKVLPSPLYLSPIIPYG</sequence>
<accession>A0A1B0BCV5</accession>
<reference evidence="2" key="2">
    <citation type="submission" date="2020-05" db="UniProtKB">
        <authorList>
            <consortium name="EnsemblMetazoa"/>
        </authorList>
    </citation>
    <scope>IDENTIFICATION</scope>
    <source>
        <strain evidence="2">IAEA</strain>
    </source>
</reference>
<reference evidence="3" key="1">
    <citation type="submission" date="2015-01" db="EMBL/GenBank/DDBJ databases">
        <authorList>
            <person name="Aksoy S."/>
            <person name="Warren W."/>
            <person name="Wilson R.K."/>
        </authorList>
    </citation>
    <scope>NUCLEOTIDE SEQUENCE [LARGE SCALE GENOMIC DNA]</scope>
    <source>
        <strain evidence="3">IAEA</strain>
    </source>
</reference>
<organism evidence="2 3">
    <name type="scientific">Glossina palpalis gambiensis</name>
    <dbReference type="NCBI Taxonomy" id="67801"/>
    <lineage>
        <taxon>Eukaryota</taxon>
        <taxon>Metazoa</taxon>
        <taxon>Ecdysozoa</taxon>
        <taxon>Arthropoda</taxon>
        <taxon>Hexapoda</taxon>
        <taxon>Insecta</taxon>
        <taxon>Pterygota</taxon>
        <taxon>Neoptera</taxon>
        <taxon>Endopterygota</taxon>
        <taxon>Diptera</taxon>
        <taxon>Brachycera</taxon>
        <taxon>Muscomorpha</taxon>
        <taxon>Hippoboscoidea</taxon>
        <taxon>Glossinidae</taxon>
        <taxon>Glossina</taxon>
    </lineage>
</organism>
<dbReference type="AlphaFoldDB" id="A0A1B0BCV5"/>
<evidence type="ECO:0000313" key="2">
    <source>
        <dbReference type="EnsemblMetazoa" id="GPPI026016-PA"/>
    </source>
</evidence>
<feature type="region of interest" description="Disordered" evidence="1">
    <location>
        <begin position="24"/>
        <end position="52"/>
    </location>
</feature>
<proteinExistence type="predicted"/>
<evidence type="ECO:0000313" key="3">
    <source>
        <dbReference type="Proteomes" id="UP000092460"/>
    </source>
</evidence>
<keyword evidence="3" id="KW-1185">Reference proteome</keyword>
<dbReference type="Proteomes" id="UP000092460">
    <property type="component" value="Unassembled WGS sequence"/>
</dbReference>
<dbReference type="EMBL" id="JXJN01012136">
    <property type="status" value="NOT_ANNOTATED_CDS"/>
    <property type="molecule type" value="Genomic_DNA"/>
</dbReference>